<keyword evidence="3" id="KW-1185">Reference proteome</keyword>
<protein>
    <submittedName>
        <fullName evidence="2">Uncharacterized protein</fullName>
    </submittedName>
</protein>
<reference evidence="2 3" key="1">
    <citation type="journal article" date="2018" name="Front. Microbiol.">
        <title>Genome-Wide Analysis of Corynespora cassiicola Leaf Fall Disease Putative Effectors.</title>
        <authorList>
            <person name="Lopez D."/>
            <person name="Ribeiro S."/>
            <person name="Label P."/>
            <person name="Fumanal B."/>
            <person name="Venisse J.S."/>
            <person name="Kohler A."/>
            <person name="de Oliveira R.R."/>
            <person name="Labutti K."/>
            <person name="Lipzen A."/>
            <person name="Lail K."/>
            <person name="Bauer D."/>
            <person name="Ohm R.A."/>
            <person name="Barry K.W."/>
            <person name="Spatafora J."/>
            <person name="Grigoriev I.V."/>
            <person name="Martin F.M."/>
            <person name="Pujade-Renaud V."/>
        </authorList>
    </citation>
    <scope>NUCLEOTIDE SEQUENCE [LARGE SCALE GENOMIC DNA]</scope>
    <source>
        <strain evidence="2 3">Philippines</strain>
    </source>
</reference>
<dbReference type="EMBL" id="KZ678146">
    <property type="protein sequence ID" value="PSN61086.1"/>
    <property type="molecule type" value="Genomic_DNA"/>
</dbReference>
<organism evidence="2 3">
    <name type="scientific">Corynespora cassiicola Philippines</name>
    <dbReference type="NCBI Taxonomy" id="1448308"/>
    <lineage>
        <taxon>Eukaryota</taxon>
        <taxon>Fungi</taxon>
        <taxon>Dikarya</taxon>
        <taxon>Ascomycota</taxon>
        <taxon>Pezizomycotina</taxon>
        <taxon>Dothideomycetes</taxon>
        <taxon>Pleosporomycetidae</taxon>
        <taxon>Pleosporales</taxon>
        <taxon>Corynesporascaceae</taxon>
        <taxon>Corynespora</taxon>
    </lineage>
</organism>
<dbReference type="STRING" id="1448308.A0A2T2N768"/>
<feature type="non-terminal residue" evidence="2">
    <location>
        <position position="233"/>
    </location>
</feature>
<name>A0A2T2N768_CORCC</name>
<feature type="compositionally biased region" description="Low complexity" evidence="1">
    <location>
        <begin position="63"/>
        <end position="73"/>
    </location>
</feature>
<feature type="region of interest" description="Disordered" evidence="1">
    <location>
        <begin position="1"/>
        <end position="73"/>
    </location>
</feature>
<dbReference type="AlphaFoldDB" id="A0A2T2N768"/>
<evidence type="ECO:0000313" key="2">
    <source>
        <dbReference type="EMBL" id="PSN61086.1"/>
    </source>
</evidence>
<dbReference type="Proteomes" id="UP000240883">
    <property type="component" value="Unassembled WGS sequence"/>
</dbReference>
<sequence>MSPRRTNKLRHGSNFTPYSTEQRRQQLVVEPPRQSHPNPLHQSPDLLLHDTPELFEPSPTALSQIQGDDGSDGISDVGQGSCTSQPAVQHGAKLELLSLLDWDENRIYDEEPSSSIHYSIEWKMTLNNRMITKDTEQDIVLAPGPYWSLYLRPKLEKVLCKKLSANRRVRADDTNVVISVNERSERDLTKRFDETEIDWSMVEKQLLMWGELFRAGKKLRVNLSFNYVDMGQP</sequence>
<gene>
    <name evidence="2" type="ORF">BS50DRAFT_535093</name>
</gene>
<proteinExistence type="predicted"/>
<feature type="compositionally biased region" description="Basic residues" evidence="1">
    <location>
        <begin position="1"/>
        <end position="11"/>
    </location>
</feature>
<evidence type="ECO:0000313" key="3">
    <source>
        <dbReference type="Proteomes" id="UP000240883"/>
    </source>
</evidence>
<dbReference type="OrthoDB" id="4232626at2759"/>
<accession>A0A2T2N768</accession>
<evidence type="ECO:0000256" key="1">
    <source>
        <dbReference type="SAM" id="MobiDB-lite"/>
    </source>
</evidence>